<dbReference type="EMBL" id="JARNBH010000012">
    <property type="protein sequence ID" value="MEC0273609.1"/>
    <property type="molecule type" value="Genomic_DNA"/>
</dbReference>
<evidence type="ECO:0000313" key="1">
    <source>
        <dbReference type="EMBL" id="MEC0273609.1"/>
    </source>
</evidence>
<dbReference type="RefSeq" id="WP_134782977.1">
    <property type="nucleotide sequence ID" value="NZ_JARNBH010000012.1"/>
</dbReference>
<dbReference type="Proteomes" id="UP001307168">
    <property type="component" value="Unassembled WGS sequence"/>
</dbReference>
<dbReference type="AlphaFoldDB" id="A0AAW9NEV2"/>
<sequence>MKIIGKNDHAGRLPFIKEGCCRLASEFNVPNGIGEEEVFERFCKDIFDSGFPGKESGNEAGVSQWMDVKPVGYG</sequence>
<reference evidence="1 2" key="1">
    <citation type="submission" date="2023-03" db="EMBL/GenBank/DDBJ databases">
        <title>Bacillus Genome Sequencing.</title>
        <authorList>
            <person name="Dunlap C."/>
        </authorList>
    </citation>
    <scope>NUCLEOTIDE SEQUENCE [LARGE SCALE GENOMIC DNA]</scope>
    <source>
        <strain evidence="1 2">B-41290</strain>
    </source>
</reference>
<organism evidence="1 2">
    <name type="scientific">Peribacillus castrilensis</name>
    <dbReference type="NCBI Taxonomy" id="2897690"/>
    <lineage>
        <taxon>Bacteria</taxon>
        <taxon>Bacillati</taxon>
        <taxon>Bacillota</taxon>
        <taxon>Bacilli</taxon>
        <taxon>Bacillales</taxon>
        <taxon>Bacillaceae</taxon>
        <taxon>Peribacillus</taxon>
    </lineage>
</organism>
<keyword evidence="2" id="KW-1185">Reference proteome</keyword>
<name>A0AAW9NEV2_9BACI</name>
<protein>
    <submittedName>
        <fullName evidence="1">Uncharacterized protein</fullName>
    </submittedName>
</protein>
<gene>
    <name evidence="1" type="ORF">P4706_11180</name>
</gene>
<comment type="caution">
    <text evidence="1">The sequence shown here is derived from an EMBL/GenBank/DDBJ whole genome shotgun (WGS) entry which is preliminary data.</text>
</comment>
<accession>A0AAW9NEV2</accession>
<proteinExistence type="predicted"/>
<evidence type="ECO:0000313" key="2">
    <source>
        <dbReference type="Proteomes" id="UP001307168"/>
    </source>
</evidence>